<proteinExistence type="predicted"/>
<name>A0A4Q4KJC9_9FLAO</name>
<dbReference type="AlphaFoldDB" id="A0A4Q4KJC9"/>
<gene>
    <name evidence="1" type="ORF">ERX46_12040</name>
</gene>
<protein>
    <submittedName>
        <fullName evidence="1">Uncharacterized protein</fullName>
    </submittedName>
</protein>
<sequence length="127" mass="14767">MNSSRFTITETHNSNIRIKSLAINTDAICEFYVRLYSLLGTQPQKHYEGFAFLIYDTENDFYFEASLTAFGAGYFAEEDNDKTQKIMNEFNDILYSNELKLKECSLTYEHDFGESTFAYKDGEFSCE</sequence>
<reference evidence="1 2" key="1">
    <citation type="submission" date="2019-02" db="EMBL/GenBank/DDBJ databases">
        <title>Genome sequence of the sea-ice species Brumimicrobium glaciale.</title>
        <authorList>
            <person name="Bowman J.P."/>
        </authorList>
    </citation>
    <scope>NUCLEOTIDE SEQUENCE [LARGE SCALE GENOMIC DNA]</scope>
    <source>
        <strain evidence="1 2">IC156</strain>
    </source>
</reference>
<dbReference type="RefSeq" id="WP_130094125.1">
    <property type="nucleotide sequence ID" value="NZ_SETE01000005.1"/>
</dbReference>
<evidence type="ECO:0000313" key="2">
    <source>
        <dbReference type="Proteomes" id="UP000293952"/>
    </source>
</evidence>
<dbReference type="EMBL" id="SETE01000005">
    <property type="protein sequence ID" value="RYM32787.1"/>
    <property type="molecule type" value="Genomic_DNA"/>
</dbReference>
<accession>A0A4Q4KJC9</accession>
<organism evidence="1 2">
    <name type="scientific">Brumimicrobium glaciale</name>
    <dbReference type="NCBI Taxonomy" id="200475"/>
    <lineage>
        <taxon>Bacteria</taxon>
        <taxon>Pseudomonadati</taxon>
        <taxon>Bacteroidota</taxon>
        <taxon>Flavobacteriia</taxon>
        <taxon>Flavobacteriales</taxon>
        <taxon>Crocinitomicaceae</taxon>
        <taxon>Brumimicrobium</taxon>
    </lineage>
</organism>
<keyword evidence="2" id="KW-1185">Reference proteome</keyword>
<dbReference type="Proteomes" id="UP000293952">
    <property type="component" value="Unassembled WGS sequence"/>
</dbReference>
<evidence type="ECO:0000313" key="1">
    <source>
        <dbReference type="EMBL" id="RYM32787.1"/>
    </source>
</evidence>
<comment type="caution">
    <text evidence="1">The sequence shown here is derived from an EMBL/GenBank/DDBJ whole genome shotgun (WGS) entry which is preliminary data.</text>
</comment>
<dbReference type="OrthoDB" id="9840365at2"/>